<feature type="region of interest" description="Disordered" evidence="1">
    <location>
        <begin position="141"/>
        <end position="162"/>
    </location>
</feature>
<feature type="region of interest" description="Disordered" evidence="1">
    <location>
        <begin position="182"/>
        <end position="202"/>
    </location>
</feature>
<dbReference type="EMBL" id="CAJNYU010004445">
    <property type="protein sequence ID" value="CAF3754279.1"/>
    <property type="molecule type" value="Genomic_DNA"/>
</dbReference>
<dbReference type="AlphaFoldDB" id="A0A818YC76"/>
<dbReference type="Proteomes" id="UP000663869">
    <property type="component" value="Unassembled WGS sequence"/>
</dbReference>
<proteinExistence type="predicted"/>
<evidence type="ECO:0000313" key="3">
    <source>
        <dbReference type="Proteomes" id="UP000663869"/>
    </source>
</evidence>
<evidence type="ECO:0000313" key="2">
    <source>
        <dbReference type="EMBL" id="CAF3754279.1"/>
    </source>
</evidence>
<feature type="compositionally biased region" description="Low complexity" evidence="1">
    <location>
        <begin position="141"/>
        <end position="155"/>
    </location>
</feature>
<name>A0A818YC76_9BILA</name>
<organism evidence="2 3">
    <name type="scientific">Rotaria socialis</name>
    <dbReference type="NCBI Taxonomy" id="392032"/>
    <lineage>
        <taxon>Eukaryota</taxon>
        <taxon>Metazoa</taxon>
        <taxon>Spiralia</taxon>
        <taxon>Gnathifera</taxon>
        <taxon>Rotifera</taxon>
        <taxon>Eurotatoria</taxon>
        <taxon>Bdelloidea</taxon>
        <taxon>Philodinida</taxon>
        <taxon>Philodinidae</taxon>
        <taxon>Rotaria</taxon>
    </lineage>
</organism>
<reference evidence="2" key="1">
    <citation type="submission" date="2021-02" db="EMBL/GenBank/DDBJ databases">
        <authorList>
            <person name="Nowell W R."/>
        </authorList>
    </citation>
    <scope>NUCLEOTIDE SEQUENCE</scope>
</reference>
<sequence length="228" mass="25523">PYRLTSVNDIIKRALIITNHDQFQHHVQNELCAQVVKSRTRDCNELQQFVQEACTQLKLQIIGLRLDVHEKSSIATNKYNVDLNFISTLFDIDKLKVIHDISQLKIKLNSPLEADQQTKTICHAVPISSKLQKLRRTDSDSSLLSSNLTSSTSSIDSDDLHNIDPKDPNVLYPPYYLPPPGFIPSTPNSTMSENDDDGTEALAAEPIGWVRLEPRPFLASVGSASVKF</sequence>
<feature type="non-terminal residue" evidence="2">
    <location>
        <position position="1"/>
    </location>
</feature>
<accession>A0A818YC76</accession>
<protein>
    <submittedName>
        <fullName evidence="2">Uncharacterized protein</fullName>
    </submittedName>
</protein>
<comment type="caution">
    <text evidence="2">The sequence shown here is derived from an EMBL/GenBank/DDBJ whole genome shotgun (WGS) entry which is preliminary data.</text>
</comment>
<evidence type="ECO:0000256" key="1">
    <source>
        <dbReference type="SAM" id="MobiDB-lite"/>
    </source>
</evidence>
<gene>
    <name evidence="2" type="ORF">FME351_LOCUS31019</name>
</gene>